<accession>A0A6J4SBW2</accession>
<feature type="region of interest" description="Disordered" evidence="1">
    <location>
        <begin position="78"/>
        <end position="128"/>
    </location>
</feature>
<feature type="compositionally biased region" description="Basic residues" evidence="1">
    <location>
        <begin position="78"/>
        <end position="95"/>
    </location>
</feature>
<feature type="compositionally biased region" description="Basic and acidic residues" evidence="1">
    <location>
        <begin position="221"/>
        <end position="233"/>
    </location>
</feature>
<organism evidence="2">
    <name type="scientific">uncultured Solirubrobacteraceae bacterium</name>
    <dbReference type="NCBI Taxonomy" id="1162706"/>
    <lineage>
        <taxon>Bacteria</taxon>
        <taxon>Bacillati</taxon>
        <taxon>Actinomycetota</taxon>
        <taxon>Thermoleophilia</taxon>
        <taxon>Solirubrobacterales</taxon>
        <taxon>Solirubrobacteraceae</taxon>
        <taxon>environmental samples</taxon>
    </lineage>
</organism>
<dbReference type="EMBL" id="CADCVQ010000070">
    <property type="protein sequence ID" value="CAA9494754.1"/>
    <property type="molecule type" value="Genomic_DNA"/>
</dbReference>
<feature type="non-terminal residue" evidence="2">
    <location>
        <position position="1"/>
    </location>
</feature>
<sequence>DHGAVADRAAGHDSRRGRQAVGVPAARPPRGLELPARVRRRRRQHGAAGTAVLLHRPDRRSERAALLRRRADQLLRVRARRHRDHDGRRCRHVPRGSRVSQRAAHGHPRGAPDDADERRHDSDRLRRLRPGVRAAADRAVLPCRHAGRRRRRQRGGDPAGHRGAAVLHPVRVGPGHPLRGVHGDVQGGRRRLRRVHPHDDVRGLLPALGAARLAGAAIRAEPDDPCGRRDARDASGAGRMVGGRRRAARPRAGFPLDARCGHRRLPRRARAGAAPRNARPLL</sequence>
<feature type="compositionally biased region" description="Basic and acidic residues" evidence="1">
    <location>
        <begin position="110"/>
        <end position="125"/>
    </location>
</feature>
<protein>
    <submittedName>
        <fullName evidence="2">Uncharacterized protein</fullName>
    </submittedName>
</protein>
<name>A0A6J4SBW2_9ACTN</name>
<feature type="region of interest" description="Disordered" evidence="1">
    <location>
        <begin position="144"/>
        <end position="164"/>
    </location>
</feature>
<evidence type="ECO:0000256" key="1">
    <source>
        <dbReference type="SAM" id="MobiDB-lite"/>
    </source>
</evidence>
<feature type="compositionally biased region" description="Basic and acidic residues" evidence="1">
    <location>
        <begin position="1"/>
        <end position="16"/>
    </location>
</feature>
<feature type="region of interest" description="Disordered" evidence="1">
    <location>
        <begin position="1"/>
        <end position="56"/>
    </location>
</feature>
<feature type="non-terminal residue" evidence="2">
    <location>
        <position position="282"/>
    </location>
</feature>
<evidence type="ECO:0000313" key="2">
    <source>
        <dbReference type="EMBL" id="CAA9494754.1"/>
    </source>
</evidence>
<reference evidence="2" key="1">
    <citation type="submission" date="2020-02" db="EMBL/GenBank/DDBJ databases">
        <authorList>
            <person name="Meier V. D."/>
        </authorList>
    </citation>
    <scope>NUCLEOTIDE SEQUENCE</scope>
    <source>
        <strain evidence="2">AVDCRST_MAG67</strain>
    </source>
</reference>
<proteinExistence type="predicted"/>
<gene>
    <name evidence="2" type="ORF">AVDCRST_MAG67-1603</name>
</gene>
<feature type="region of interest" description="Disordered" evidence="1">
    <location>
        <begin position="221"/>
        <end position="249"/>
    </location>
</feature>
<dbReference type="AlphaFoldDB" id="A0A6J4SBW2"/>